<keyword evidence="1" id="KW-0472">Membrane</keyword>
<keyword evidence="1" id="KW-0812">Transmembrane</keyword>
<organism evidence="2 3">
    <name type="scientific">Stentor coeruleus</name>
    <dbReference type="NCBI Taxonomy" id="5963"/>
    <lineage>
        <taxon>Eukaryota</taxon>
        <taxon>Sar</taxon>
        <taxon>Alveolata</taxon>
        <taxon>Ciliophora</taxon>
        <taxon>Postciliodesmatophora</taxon>
        <taxon>Heterotrichea</taxon>
        <taxon>Heterotrichida</taxon>
        <taxon>Stentoridae</taxon>
        <taxon>Stentor</taxon>
    </lineage>
</organism>
<feature type="transmembrane region" description="Helical" evidence="1">
    <location>
        <begin position="97"/>
        <end position="115"/>
    </location>
</feature>
<dbReference type="EMBL" id="MPUH01000242">
    <property type="protein sequence ID" value="OMJ85275.1"/>
    <property type="molecule type" value="Genomic_DNA"/>
</dbReference>
<reference evidence="2 3" key="1">
    <citation type="submission" date="2016-11" db="EMBL/GenBank/DDBJ databases">
        <title>The macronuclear genome of Stentor coeruleus: a giant cell with tiny introns.</title>
        <authorList>
            <person name="Slabodnick M."/>
            <person name="Ruby J.G."/>
            <person name="Reiff S.B."/>
            <person name="Swart E.C."/>
            <person name="Gosai S."/>
            <person name="Prabakaran S."/>
            <person name="Witkowska E."/>
            <person name="Larue G.E."/>
            <person name="Fisher S."/>
            <person name="Freeman R.M."/>
            <person name="Gunawardena J."/>
            <person name="Chu W."/>
            <person name="Stover N.A."/>
            <person name="Gregory B.D."/>
            <person name="Nowacki M."/>
            <person name="Derisi J."/>
            <person name="Roy S.W."/>
            <person name="Marshall W.F."/>
            <person name="Sood P."/>
        </authorList>
    </citation>
    <scope>NUCLEOTIDE SEQUENCE [LARGE SCALE GENOMIC DNA]</scope>
    <source>
        <strain evidence="2">WM001</strain>
    </source>
</reference>
<proteinExistence type="predicted"/>
<keyword evidence="3" id="KW-1185">Reference proteome</keyword>
<gene>
    <name evidence="2" type="ORF">SteCoe_13435</name>
</gene>
<feature type="transmembrane region" description="Helical" evidence="1">
    <location>
        <begin position="184"/>
        <end position="204"/>
    </location>
</feature>
<name>A0A1R2C8I9_9CILI</name>
<evidence type="ECO:0000313" key="2">
    <source>
        <dbReference type="EMBL" id="OMJ85275.1"/>
    </source>
</evidence>
<protein>
    <submittedName>
        <fullName evidence="2">Uncharacterized protein</fullName>
    </submittedName>
</protein>
<dbReference type="AlphaFoldDB" id="A0A1R2C8I9"/>
<feature type="transmembrane region" description="Helical" evidence="1">
    <location>
        <begin position="127"/>
        <end position="145"/>
    </location>
</feature>
<comment type="caution">
    <text evidence="2">The sequence shown here is derived from an EMBL/GenBank/DDBJ whole genome shotgun (WGS) entry which is preliminary data.</text>
</comment>
<evidence type="ECO:0000313" key="3">
    <source>
        <dbReference type="Proteomes" id="UP000187209"/>
    </source>
</evidence>
<keyword evidence="1" id="KW-1133">Transmembrane helix</keyword>
<evidence type="ECO:0000256" key="1">
    <source>
        <dbReference type="SAM" id="Phobius"/>
    </source>
</evidence>
<accession>A0A1R2C8I9</accession>
<dbReference type="Proteomes" id="UP000187209">
    <property type="component" value="Unassembled WGS sequence"/>
</dbReference>
<sequence length="361" mass="42922">MTIFEKFKHMSSYFKSRKPKVLNSVIDANKDMRPHTPEGRIEKTKKKIAARDAKHSAIIITKSSIIQMKKDIFQFKLQEKFKKLSFRQEKNRVSKNFIAWISTIVGLSMPLIIKQKIKSKKLKKKRASFLLKQFSILSLFIGKILHKLGYIKKRMAIKVIYNQRLNTLAIYCKNWIKKRRKMQLSILTSMLDIILNNYCNAYIFDAWKSRIIFIQKNIRKAIPFKIKIYEQLLEIWRKEESAMIKSNIVMNVSLGKKNNDFNLTQHFSLISNSKRLFYIRMKIKEIVKFYSLRMQNYKSSMKMMNTGLITSNWYLAAMVKWKKSKPEKPNLIEAFSSEVMRELINQAMKDRQSMRLSINRD</sequence>